<dbReference type="AlphaFoldDB" id="A0A2K9Z2S9"/>
<sequence length="56" mass="5967">MLAGPPASTVTCLLTHWTGAISIVRDRGTPTSPGGKALEQLLPWNWKPKALNDRAA</sequence>
<dbReference type="EMBL" id="CP025012">
    <property type="protein sequence ID" value="AUW42535.1"/>
    <property type="molecule type" value="Genomic_DNA"/>
</dbReference>
<accession>A0A2K9Z2S9</accession>
<evidence type="ECO:0000313" key="2">
    <source>
        <dbReference type="Proteomes" id="UP000238523"/>
    </source>
</evidence>
<gene>
    <name evidence="1" type="ORF">CUJ84_Chr002170</name>
</gene>
<dbReference type="Proteomes" id="UP000238523">
    <property type="component" value="Chromosome"/>
</dbReference>
<reference evidence="1 2" key="1">
    <citation type="submission" date="2017-11" db="EMBL/GenBank/DDBJ databases">
        <title>Complete genome of Rhizobium leguminosarum Norway, an ineffective micro-symbiont.</title>
        <authorList>
            <person name="Hoffrichter A."/>
            <person name="Liang J."/>
            <person name="Brachmann A."/>
            <person name="Marin M."/>
        </authorList>
    </citation>
    <scope>NUCLEOTIDE SEQUENCE [LARGE SCALE GENOMIC DNA]</scope>
    <source>
        <strain evidence="1 2">Norway</strain>
    </source>
</reference>
<protein>
    <submittedName>
        <fullName evidence="1">Uncharacterized protein</fullName>
    </submittedName>
</protein>
<organism evidence="1 2">
    <name type="scientific">Rhizobium leguminosarum</name>
    <dbReference type="NCBI Taxonomy" id="384"/>
    <lineage>
        <taxon>Bacteria</taxon>
        <taxon>Pseudomonadati</taxon>
        <taxon>Pseudomonadota</taxon>
        <taxon>Alphaproteobacteria</taxon>
        <taxon>Hyphomicrobiales</taxon>
        <taxon>Rhizobiaceae</taxon>
        <taxon>Rhizobium/Agrobacterium group</taxon>
        <taxon>Rhizobium</taxon>
    </lineage>
</organism>
<evidence type="ECO:0000313" key="1">
    <source>
        <dbReference type="EMBL" id="AUW42535.1"/>
    </source>
</evidence>
<proteinExistence type="predicted"/>
<name>A0A2K9Z2S9_RHILE</name>